<evidence type="ECO:0000313" key="3">
    <source>
        <dbReference type="Proteomes" id="UP000663850"/>
    </source>
</evidence>
<name>A0A8H3H1D0_9AGAM</name>
<dbReference type="EMBL" id="CAJMWZ010004205">
    <property type="protein sequence ID" value="CAE6486405.1"/>
    <property type="molecule type" value="Genomic_DNA"/>
</dbReference>
<reference evidence="2" key="1">
    <citation type="submission" date="2021-01" db="EMBL/GenBank/DDBJ databases">
        <authorList>
            <person name="Kaushik A."/>
        </authorList>
    </citation>
    <scope>NUCLEOTIDE SEQUENCE</scope>
    <source>
        <strain evidence="2">Type strain: AG8-Rh-89/</strain>
    </source>
</reference>
<gene>
    <name evidence="2" type="ORF">RDB_LOCUS80049</name>
</gene>
<proteinExistence type="predicted"/>
<feature type="transmembrane region" description="Helical" evidence="1">
    <location>
        <begin position="77"/>
        <end position="95"/>
    </location>
</feature>
<protein>
    <submittedName>
        <fullName evidence="2">Uncharacterized protein</fullName>
    </submittedName>
</protein>
<evidence type="ECO:0000313" key="2">
    <source>
        <dbReference type="EMBL" id="CAE6486405.1"/>
    </source>
</evidence>
<evidence type="ECO:0000256" key="1">
    <source>
        <dbReference type="SAM" id="Phobius"/>
    </source>
</evidence>
<keyword evidence="1" id="KW-0812">Transmembrane</keyword>
<sequence length="284" mass="31458">MCFGRFLWADRFAPHALSAARKTTKQRFRLAILTLRSSPYRIHSPTHYLTVGMTAPYIQLPSSATEERPRKQLLTPARFGIALLFTLIVAIFILSPSTPNSMSDPGRVAFADPAGWYSRATPHPDGAKYDVKKENVVFGLTRNSRVEQDGFSVALFKPNVAIDAMGRVWVLDDKDFDALTKLATLTIDLPDTGAFRNQWRVAHDRTDYPIDQLYVATSSGLHTIGVYGHDGQTTSLKPPVGEITDLPTSLNSLVTLAKEGRDGFQKGQENAEVTSKVKACFRDD</sequence>
<organism evidence="2 3">
    <name type="scientific">Rhizoctonia solani</name>
    <dbReference type="NCBI Taxonomy" id="456999"/>
    <lineage>
        <taxon>Eukaryota</taxon>
        <taxon>Fungi</taxon>
        <taxon>Dikarya</taxon>
        <taxon>Basidiomycota</taxon>
        <taxon>Agaricomycotina</taxon>
        <taxon>Agaricomycetes</taxon>
        <taxon>Cantharellales</taxon>
        <taxon>Ceratobasidiaceae</taxon>
        <taxon>Rhizoctonia</taxon>
    </lineage>
</organism>
<dbReference type="Proteomes" id="UP000663850">
    <property type="component" value="Unassembled WGS sequence"/>
</dbReference>
<keyword evidence="1" id="KW-1133">Transmembrane helix</keyword>
<keyword evidence="1" id="KW-0472">Membrane</keyword>
<dbReference type="AlphaFoldDB" id="A0A8H3H1D0"/>
<comment type="caution">
    <text evidence="2">The sequence shown here is derived from an EMBL/GenBank/DDBJ whole genome shotgun (WGS) entry which is preliminary data.</text>
</comment>
<accession>A0A8H3H1D0</accession>